<dbReference type="EMBL" id="VZZU01008938">
    <property type="protein sequence ID" value="NXW52187.1"/>
    <property type="molecule type" value="Genomic_DNA"/>
</dbReference>
<dbReference type="Pfam" id="PF14914">
    <property type="entry name" value="LRRC37AB_C"/>
    <property type="match status" value="1"/>
</dbReference>
<feature type="transmembrane region" description="Helical" evidence="2">
    <location>
        <begin position="270"/>
        <end position="294"/>
    </location>
</feature>
<organism evidence="4 5">
    <name type="scientific">Nyctiprogne leucopyga</name>
    <dbReference type="NCBI Taxonomy" id="382315"/>
    <lineage>
        <taxon>Eukaryota</taxon>
        <taxon>Metazoa</taxon>
        <taxon>Chordata</taxon>
        <taxon>Craniata</taxon>
        <taxon>Vertebrata</taxon>
        <taxon>Euteleostomi</taxon>
        <taxon>Archelosauria</taxon>
        <taxon>Archosauria</taxon>
        <taxon>Dinosauria</taxon>
        <taxon>Saurischia</taxon>
        <taxon>Theropoda</taxon>
        <taxon>Coelurosauria</taxon>
        <taxon>Aves</taxon>
        <taxon>Neognathae</taxon>
        <taxon>Neoaves</taxon>
        <taxon>Strisores</taxon>
        <taxon>Caprimulgiformes</taxon>
        <taxon>Caprimulgidae</taxon>
        <taxon>Chordeilinae</taxon>
        <taxon>Nyctiprogne</taxon>
    </lineage>
</organism>
<dbReference type="Proteomes" id="UP000551823">
    <property type="component" value="Unassembled WGS sequence"/>
</dbReference>
<keyword evidence="5" id="KW-1185">Reference proteome</keyword>
<protein>
    <submittedName>
        <fullName evidence="4">L37A1 protein</fullName>
    </submittedName>
</protein>
<keyword evidence="2" id="KW-1133">Transmembrane helix</keyword>
<feature type="non-terminal residue" evidence="4">
    <location>
        <position position="384"/>
    </location>
</feature>
<dbReference type="AlphaFoldDB" id="A0A7L4CRE1"/>
<evidence type="ECO:0000313" key="4">
    <source>
        <dbReference type="EMBL" id="NXW52187.1"/>
    </source>
</evidence>
<dbReference type="PANTHER" id="PTHR23045">
    <property type="entry name" value="LEUCINE-RICH REPEAT-CONTAINING PROTEIN 37A"/>
    <property type="match status" value="1"/>
</dbReference>
<keyword evidence="2" id="KW-0812">Transmembrane</keyword>
<feature type="non-terminal residue" evidence="4">
    <location>
        <position position="1"/>
    </location>
</feature>
<reference evidence="4 5" key="1">
    <citation type="submission" date="2019-09" db="EMBL/GenBank/DDBJ databases">
        <title>Bird 10,000 Genomes (B10K) Project - Family phase.</title>
        <authorList>
            <person name="Zhang G."/>
        </authorList>
    </citation>
    <scope>NUCLEOTIDE SEQUENCE [LARGE SCALE GENOMIC DNA]</scope>
    <source>
        <strain evidence="4">B10K-DU-005-01</strain>
    </source>
</reference>
<dbReference type="PANTHER" id="PTHR23045:SF9">
    <property type="entry name" value="LEUCINE RICH REPEAT CONTAINING 37A-RELATED"/>
    <property type="match status" value="1"/>
</dbReference>
<proteinExistence type="predicted"/>
<feature type="region of interest" description="Disordered" evidence="1">
    <location>
        <begin position="1"/>
        <end position="77"/>
    </location>
</feature>
<evidence type="ECO:0000256" key="1">
    <source>
        <dbReference type="SAM" id="MobiDB-lite"/>
    </source>
</evidence>
<evidence type="ECO:0000256" key="2">
    <source>
        <dbReference type="SAM" id="Phobius"/>
    </source>
</evidence>
<evidence type="ECO:0000313" key="5">
    <source>
        <dbReference type="Proteomes" id="UP000551823"/>
    </source>
</evidence>
<name>A0A7L4CRE1_9AVES</name>
<comment type="caution">
    <text evidence="4">The sequence shown here is derived from an EMBL/GenBank/DDBJ whole genome shotgun (WGS) entry which is preliminary data.</text>
</comment>
<feature type="region of interest" description="Disordered" evidence="1">
    <location>
        <begin position="126"/>
        <end position="154"/>
    </location>
</feature>
<feature type="domain" description="LRRC37A/B like protein 1 C-terminal" evidence="3">
    <location>
        <begin position="161"/>
        <end position="299"/>
    </location>
</feature>
<accession>A0A7L4CRE1</accession>
<evidence type="ECO:0000259" key="3">
    <source>
        <dbReference type="Pfam" id="PF14914"/>
    </source>
</evidence>
<gene>
    <name evidence="4" type="primary">Lrrc37a</name>
    <name evidence="4" type="ORF">NYCLEU_R14947</name>
</gene>
<dbReference type="InterPro" id="IPR029423">
    <property type="entry name" value="LRRC37AB_C"/>
</dbReference>
<feature type="compositionally biased region" description="Polar residues" evidence="1">
    <location>
        <begin position="129"/>
        <end position="154"/>
    </location>
</feature>
<sequence length="384" mass="42460">VQNYSNAVEQTKKTHEMGDVQDVGDAEEAPSPKQDDVWTSRKHKQGDSQYLNKNNGLFYKTFGHGNPEEEPTPTERKAEQRLNIKHDFFYPLLGNNSPPVASSTLEEMAEGEGSSLGGLSLGSSLGLVPQSTETSWEQQKEGSSVLNKTGNSSSPDDVLVQGDLFETKVNHHLRLLIADEALRAFIAQVVQALRMDCSLPEVQLACAKLVWKTGLLIKLLNERQNDQEASALTGQCLLEGNVSDGTALTGVTGTTLAGKLKPAYTSSDKLLLVISLFVLVMINLAVICLVEVCSQKPAAASQPRSTSRSHPRWFFQKFLPGRWSKNKDDVREQGSPVSDLSKIKPQWLRDLYQPLDSQDERIIAELYDEETSDEEEIFNRSGLK</sequence>
<dbReference type="InterPro" id="IPR015753">
    <property type="entry name" value="LRRC37"/>
</dbReference>
<keyword evidence="2" id="KW-0472">Membrane</keyword>